<dbReference type="PANTHER" id="PTHR43584:SF5">
    <property type="entry name" value="PROTEIN LICC"/>
    <property type="match status" value="1"/>
</dbReference>
<dbReference type="Pfam" id="PF12804">
    <property type="entry name" value="NTP_transf_3"/>
    <property type="match status" value="1"/>
</dbReference>
<evidence type="ECO:0000259" key="4">
    <source>
        <dbReference type="Pfam" id="PF12804"/>
    </source>
</evidence>
<gene>
    <name evidence="5" type="ordered locus">Ccur_08320</name>
</gene>
<dbReference type="CDD" id="cd02523">
    <property type="entry name" value="PC_cytidylyltransferase"/>
    <property type="match status" value="1"/>
</dbReference>
<dbReference type="Pfam" id="PF01636">
    <property type="entry name" value="APH"/>
    <property type="match status" value="1"/>
</dbReference>
<dbReference type="PANTHER" id="PTHR43584">
    <property type="entry name" value="NUCLEOTIDYL TRANSFERASE"/>
    <property type="match status" value="1"/>
</dbReference>
<dbReference type="RefSeq" id="WP_012803221.1">
    <property type="nucleotide sequence ID" value="NC_013170.1"/>
</dbReference>
<dbReference type="InterPro" id="IPR025877">
    <property type="entry name" value="MobA-like_NTP_Trfase"/>
</dbReference>
<sequence length="592" mass="68323">MVNLNDFKILCALDELNNPSVSQRVIAQHTALSLGTVNATLARCRKKEYVDANCLTEKGRAALKPYQVDNAIIMAAGLSSRFAPISYEKPKGLLKVKGDVLIERQIKQLHEAGIKDITVVVGYKMEYFFYLADKYGVKCVANPDYATRNNNSTLWVVRNQLRNTYICSSDIYYTENPFSKYAWCAYYASQHVDGQTDEWCMETTSGNRIAKITIGGSDADIMLGHAYFDQAFSKHFVEILEREYQLPETAGKLWESIYFDHLKEFDMRVRRYDAGCIYEFDSLDQLRMFDPQFIENVDSAVLDNITSVLGCKKSDIRDFYPLKQGITNLSCHFSVGNAEYVYRHPGVGTDKMLDRQAELAALQMARDLGLDETFLYEDAQAGWKISRFVPHARNLDVHDESQLARAMHMCRRLHDSAGTLARSFDFYEEGKKYEQLLASHGPIDVPGYHDLAQKASRLKQYADADGFPHCVNHNDFFHLNFILDDDDRLFLIDWEYAGMADCANDFGTFVVCSELSDDQAERALEYYFDRPPTFEERRHFWAYVVLAGWCWYVWALARQAEGDHVDEWLFVYWRYADSYMNRVLGWYEDAQN</sequence>
<dbReference type="SUPFAM" id="SSF53448">
    <property type="entry name" value="Nucleotide-diphospho-sugar transferases"/>
    <property type="match status" value="1"/>
</dbReference>
<dbReference type="Pfam" id="PF13412">
    <property type="entry name" value="HTH_24"/>
    <property type="match status" value="1"/>
</dbReference>
<dbReference type="HOGENOM" id="CLU_467630_0_0_11"/>
<dbReference type="EMBL" id="CP001682">
    <property type="protein sequence ID" value="ACU94534.1"/>
    <property type="molecule type" value="Genomic_DNA"/>
</dbReference>
<dbReference type="Gene3D" id="3.30.200.20">
    <property type="entry name" value="Phosphorylase Kinase, domain 1"/>
    <property type="match status" value="1"/>
</dbReference>
<dbReference type="Gene3D" id="3.90.550.10">
    <property type="entry name" value="Spore Coat Polysaccharide Biosynthesis Protein SpsA, Chain A"/>
    <property type="match status" value="1"/>
</dbReference>
<keyword evidence="1 5" id="KW-0808">Transferase</keyword>
<dbReference type="InterPro" id="IPR011009">
    <property type="entry name" value="Kinase-like_dom_sf"/>
</dbReference>
<evidence type="ECO:0000256" key="2">
    <source>
        <dbReference type="ARBA" id="ARBA00022695"/>
    </source>
</evidence>
<dbReference type="Proteomes" id="UP000000954">
    <property type="component" value="Chromosome"/>
</dbReference>
<accession>C7MNP4</accession>
<evidence type="ECO:0000256" key="1">
    <source>
        <dbReference type="ARBA" id="ARBA00022679"/>
    </source>
</evidence>
<evidence type="ECO:0000259" key="3">
    <source>
        <dbReference type="Pfam" id="PF01636"/>
    </source>
</evidence>
<keyword evidence="6" id="KW-1185">Reference proteome</keyword>
<dbReference type="SUPFAM" id="SSF46785">
    <property type="entry name" value="Winged helix' DNA-binding domain"/>
    <property type="match status" value="1"/>
</dbReference>
<dbReference type="InterPro" id="IPR050065">
    <property type="entry name" value="GlmU-like"/>
</dbReference>
<evidence type="ECO:0000313" key="5">
    <source>
        <dbReference type="EMBL" id="ACU94534.1"/>
    </source>
</evidence>
<dbReference type="InterPro" id="IPR036390">
    <property type="entry name" value="WH_DNA-bd_sf"/>
</dbReference>
<dbReference type="SUPFAM" id="SSF56112">
    <property type="entry name" value="Protein kinase-like (PK-like)"/>
    <property type="match status" value="1"/>
</dbReference>
<organism evidence="5 6">
    <name type="scientific">Cryptobacterium curtum (strain ATCC 700683 / DSM 15641 / CCUG 43107 / 12-3)</name>
    <dbReference type="NCBI Taxonomy" id="469378"/>
    <lineage>
        <taxon>Bacteria</taxon>
        <taxon>Bacillati</taxon>
        <taxon>Actinomycetota</taxon>
        <taxon>Coriobacteriia</taxon>
        <taxon>Eggerthellales</taxon>
        <taxon>Eggerthellaceae</taxon>
        <taxon>Cryptobacterium</taxon>
    </lineage>
</organism>
<proteinExistence type="predicted"/>
<dbReference type="OrthoDB" id="179763at2"/>
<reference evidence="5 6" key="1">
    <citation type="journal article" date="2009" name="Stand. Genomic Sci.">
        <title>Complete genome sequence of Cryptobacterium curtum type strain (12-3).</title>
        <authorList>
            <person name="Mavrommatis K."/>
            <person name="Pukall R."/>
            <person name="Rohde C."/>
            <person name="Chen F."/>
            <person name="Sims D."/>
            <person name="Brettin T."/>
            <person name="Kuske C."/>
            <person name="Detter J.C."/>
            <person name="Han C."/>
            <person name="Lapidus A."/>
            <person name="Copeland A."/>
            <person name="Glavina Del Rio T."/>
            <person name="Nolan M."/>
            <person name="Lucas S."/>
            <person name="Tice H."/>
            <person name="Cheng J.F."/>
            <person name="Bruce D."/>
            <person name="Goodwin L."/>
            <person name="Pitluck S."/>
            <person name="Ovchinnikova G."/>
            <person name="Pati A."/>
            <person name="Ivanova N."/>
            <person name="Chen A."/>
            <person name="Palaniappan K."/>
            <person name="Chain P."/>
            <person name="D'haeseleer P."/>
            <person name="Goker M."/>
            <person name="Bristow J."/>
            <person name="Eisen J.A."/>
            <person name="Markowitz V."/>
            <person name="Hugenholtz P."/>
            <person name="Rohde M."/>
            <person name="Klenk H.P."/>
            <person name="Kyrpides N.C."/>
        </authorList>
    </citation>
    <scope>NUCLEOTIDE SEQUENCE [LARGE SCALE GENOMIC DNA]</scope>
    <source>
        <strain evidence="6">ATCC 700683 / DSM 15641 / 12-3</strain>
    </source>
</reference>
<dbReference type="Gene3D" id="3.90.1200.10">
    <property type="match status" value="1"/>
</dbReference>
<dbReference type="STRING" id="469378.Ccur_08320"/>
<dbReference type="eggNOG" id="COG1846">
    <property type="taxonomic scope" value="Bacteria"/>
</dbReference>
<dbReference type="eggNOG" id="COG4750">
    <property type="taxonomic scope" value="Bacteria"/>
</dbReference>
<dbReference type="InterPro" id="IPR029044">
    <property type="entry name" value="Nucleotide-diphossugar_trans"/>
</dbReference>
<dbReference type="InterPro" id="IPR002575">
    <property type="entry name" value="Aminoglycoside_PTrfase"/>
</dbReference>
<name>C7MNP4_CRYCD</name>
<dbReference type="CDD" id="cd05151">
    <property type="entry name" value="ChoK-like"/>
    <property type="match status" value="1"/>
</dbReference>
<feature type="domain" description="MobA-like NTP transferase" evidence="4">
    <location>
        <begin position="71"/>
        <end position="173"/>
    </location>
</feature>
<dbReference type="GO" id="GO:0016779">
    <property type="term" value="F:nucleotidyltransferase activity"/>
    <property type="evidence" value="ECO:0007669"/>
    <property type="project" value="UniProtKB-KW"/>
</dbReference>
<dbReference type="KEGG" id="ccu:Ccur_08320"/>
<dbReference type="eggNOG" id="COG0510">
    <property type="taxonomic scope" value="Bacteria"/>
</dbReference>
<evidence type="ECO:0000313" key="6">
    <source>
        <dbReference type="Proteomes" id="UP000000954"/>
    </source>
</evidence>
<protein>
    <submittedName>
        <fullName evidence="5">CTP:phosphocholine cytidylyltransferase</fullName>
    </submittedName>
</protein>
<dbReference type="AlphaFoldDB" id="C7MNP4"/>
<keyword evidence="2 5" id="KW-0548">Nucleotidyltransferase</keyword>
<feature type="domain" description="Aminoglycoside phosphotransferase" evidence="3">
    <location>
        <begin position="321"/>
        <end position="534"/>
    </location>
</feature>